<keyword evidence="3" id="KW-1185">Reference proteome</keyword>
<name>A0AA90TWQ9_9BACI</name>
<proteinExistence type="predicted"/>
<feature type="region of interest" description="Disordered" evidence="1">
    <location>
        <begin position="24"/>
        <end position="54"/>
    </location>
</feature>
<dbReference type="Proteomes" id="UP001178888">
    <property type="component" value="Unassembled WGS sequence"/>
</dbReference>
<accession>A0AA90TWQ9</accession>
<organism evidence="2 3">
    <name type="scientific">Bacillus salipaludis</name>
    <dbReference type="NCBI Taxonomy" id="2547811"/>
    <lineage>
        <taxon>Bacteria</taxon>
        <taxon>Bacillati</taxon>
        <taxon>Bacillota</taxon>
        <taxon>Bacilli</taxon>
        <taxon>Bacillales</taxon>
        <taxon>Bacillaceae</taxon>
        <taxon>Bacillus</taxon>
    </lineage>
</organism>
<gene>
    <name evidence="2" type="ORF">RCG21_31735</name>
</gene>
<comment type="caution">
    <text evidence="2">The sequence shown here is derived from an EMBL/GenBank/DDBJ whole genome shotgun (WGS) entry which is preliminary data.</text>
</comment>
<reference evidence="2" key="1">
    <citation type="submission" date="2023-08" db="EMBL/GenBank/DDBJ databases">
        <title>Nitrogen cycling bacteria in agricultural field soils.</title>
        <authorList>
            <person name="Jang J."/>
        </authorList>
    </citation>
    <scope>NUCLEOTIDE SEQUENCE</scope>
    <source>
        <strain evidence="2">PS3-36</strain>
    </source>
</reference>
<evidence type="ECO:0000313" key="3">
    <source>
        <dbReference type="Proteomes" id="UP001178888"/>
    </source>
</evidence>
<evidence type="ECO:0000256" key="1">
    <source>
        <dbReference type="SAM" id="MobiDB-lite"/>
    </source>
</evidence>
<dbReference type="RefSeq" id="WP_308914440.1">
    <property type="nucleotide sequence ID" value="NZ_JAVGVR010000002.1"/>
</dbReference>
<feature type="compositionally biased region" description="Basic and acidic residues" evidence="1">
    <location>
        <begin position="24"/>
        <end position="43"/>
    </location>
</feature>
<sequence>MIWIYIFTPVIILAGIAIYFDKKSGASSPEESRIAEKLEENPEKGNSGNGIGPL</sequence>
<evidence type="ECO:0000313" key="2">
    <source>
        <dbReference type="EMBL" id="MDQ6600794.1"/>
    </source>
</evidence>
<dbReference type="AlphaFoldDB" id="A0AA90TWQ9"/>
<protein>
    <submittedName>
        <fullName evidence="2">Uncharacterized protein</fullName>
    </submittedName>
</protein>
<dbReference type="EMBL" id="JAVGVR010000002">
    <property type="protein sequence ID" value="MDQ6600794.1"/>
    <property type="molecule type" value="Genomic_DNA"/>
</dbReference>